<organism evidence="1 2">
    <name type="scientific">Dunaliella salina</name>
    <name type="common">Green alga</name>
    <name type="synonym">Protococcus salinus</name>
    <dbReference type="NCBI Taxonomy" id="3046"/>
    <lineage>
        <taxon>Eukaryota</taxon>
        <taxon>Viridiplantae</taxon>
        <taxon>Chlorophyta</taxon>
        <taxon>core chlorophytes</taxon>
        <taxon>Chlorophyceae</taxon>
        <taxon>CS clade</taxon>
        <taxon>Chlamydomonadales</taxon>
        <taxon>Dunaliellaceae</taxon>
        <taxon>Dunaliella</taxon>
    </lineage>
</organism>
<evidence type="ECO:0000313" key="1">
    <source>
        <dbReference type="EMBL" id="KAF5832201.1"/>
    </source>
</evidence>
<keyword evidence="2" id="KW-1185">Reference proteome</keyword>
<reference evidence="1" key="1">
    <citation type="submission" date="2017-08" db="EMBL/GenBank/DDBJ databases">
        <authorList>
            <person name="Polle J.E."/>
            <person name="Barry K."/>
            <person name="Cushman J."/>
            <person name="Schmutz J."/>
            <person name="Tran D."/>
            <person name="Hathwaick L.T."/>
            <person name="Yim W.C."/>
            <person name="Jenkins J."/>
            <person name="Mckie-Krisberg Z.M."/>
            <person name="Prochnik S."/>
            <person name="Lindquist E."/>
            <person name="Dockter R.B."/>
            <person name="Adam C."/>
            <person name="Molina H."/>
            <person name="Bunkerborg J."/>
            <person name="Jin E."/>
            <person name="Buchheim M."/>
            <person name="Magnuson J."/>
        </authorList>
    </citation>
    <scope>NUCLEOTIDE SEQUENCE</scope>
    <source>
        <strain evidence="1">CCAP 19/18</strain>
    </source>
</reference>
<dbReference type="Proteomes" id="UP000815325">
    <property type="component" value="Unassembled WGS sequence"/>
</dbReference>
<protein>
    <submittedName>
        <fullName evidence="1">Uncharacterized protein</fullName>
    </submittedName>
</protein>
<dbReference type="EMBL" id="MU069890">
    <property type="protein sequence ID" value="KAF5832201.1"/>
    <property type="molecule type" value="Genomic_DNA"/>
</dbReference>
<comment type="caution">
    <text evidence="1">The sequence shown here is derived from an EMBL/GenBank/DDBJ whole genome shotgun (WGS) entry which is preliminary data.</text>
</comment>
<feature type="non-terminal residue" evidence="1">
    <location>
        <position position="1"/>
    </location>
</feature>
<name>A0ABQ7GC79_DUNSA</name>
<evidence type="ECO:0000313" key="2">
    <source>
        <dbReference type="Proteomes" id="UP000815325"/>
    </source>
</evidence>
<accession>A0ABQ7GC79</accession>
<proteinExistence type="predicted"/>
<gene>
    <name evidence="1" type="ORF">DUNSADRAFT_11985</name>
</gene>
<sequence>DSSVAKGLRGLELQNVQVADGDLTDLGALFPLIERLQLSSDTGCCYGPSKLMEAVASPHLQCLQGLTLNGSMEDVGDEFILSLCRAALNLRKDSSSPRSLLLFVDHRGGSRRGYELKELPLEWRKTMAALKPAKCLVKPLPNVQLVTQVFETCKSDPSIWEPIRVASS</sequence>